<evidence type="ECO:0000256" key="7">
    <source>
        <dbReference type="ARBA" id="ARBA00022840"/>
    </source>
</evidence>
<evidence type="ECO:0000256" key="2">
    <source>
        <dbReference type="ARBA" id="ARBA00004064"/>
    </source>
</evidence>
<evidence type="ECO:0000256" key="10">
    <source>
        <dbReference type="ARBA" id="ARBA00023014"/>
    </source>
</evidence>
<keyword evidence="8" id="KW-0560">Oxidoreductase</keyword>
<dbReference type="InterPro" id="IPR004349">
    <property type="entry name" value="V/Nase_d_su"/>
</dbReference>
<evidence type="ECO:0000256" key="11">
    <source>
        <dbReference type="ARBA" id="ARBA00023231"/>
    </source>
</evidence>
<dbReference type="EC" id="1.18.6.1" evidence="4"/>
<keyword evidence="9" id="KW-0408">Iron</keyword>
<reference evidence="14 15" key="1">
    <citation type="submission" date="2018-08" db="EMBL/GenBank/DDBJ databases">
        <title>Genome of Clostridium chromiireducens C1, DSM12136.</title>
        <authorList>
            <person name="Xing M."/>
            <person name="Wei Y."/>
            <person name="Ang E.L."/>
            <person name="Zhao H."/>
            <person name="Zhang Y."/>
        </authorList>
    </citation>
    <scope>NUCLEOTIDE SEQUENCE [LARGE SCALE GENOMIC DNA]</scope>
    <source>
        <strain evidence="14 15">C1</strain>
    </source>
</reference>
<dbReference type="EMBL" id="QXDJ01000003">
    <property type="protein sequence ID" value="RII34377.1"/>
    <property type="molecule type" value="Genomic_DNA"/>
</dbReference>
<protein>
    <recommendedName>
        <fullName evidence="4">nitrogenase</fullName>
        <ecNumber evidence="4">1.18.6.1</ecNumber>
    </recommendedName>
    <alternativeName>
        <fullName evidence="12">Nitrogenase component I</fullName>
    </alternativeName>
</protein>
<evidence type="ECO:0000256" key="1">
    <source>
        <dbReference type="ARBA" id="ARBA00001915"/>
    </source>
</evidence>
<evidence type="ECO:0000313" key="15">
    <source>
        <dbReference type="Proteomes" id="UP000265930"/>
    </source>
</evidence>
<organism evidence="14 15">
    <name type="scientific">Clostridium chromiireducens</name>
    <dbReference type="NCBI Taxonomy" id="225345"/>
    <lineage>
        <taxon>Bacteria</taxon>
        <taxon>Bacillati</taxon>
        <taxon>Bacillota</taxon>
        <taxon>Clostridia</taxon>
        <taxon>Eubacteriales</taxon>
        <taxon>Clostridiaceae</taxon>
        <taxon>Clostridium</taxon>
    </lineage>
</organism>
<dbReference type="Pfam" id="PF03139">
    <property type="entry name" value="AnfG_VnfG"/>
    <property type="match status" value="1"/>
</dbReference>
<comment type="function">
    <text evidence="2">The key enzymatic reactions in nitrogen fixation are catalyzed by the nitrogenase complex, which has 2 components: the iron protein (component 2) and a component 1 which is either a molybdenum-iron protein, a vanadium-iron, or an iron-iron protein.</text>
</comment>
<keyword evidence="11" id="KW-0535">Nitrogen fixation</keyword>
<evidence type="ECO:0000256" key="8">
    <source>
        <dbReference type="ARBA" id="ARBA00023002"/>
    </source>
</evidence>
<dbReference type="GO" id="GO:0005524">
    <property type="term" value="F:ATP binding"/>
    <property type="evidence" value="ECO:0007669"/>
    <property type="project" value="UniProtKB-KW"/>
</dbReference>
<evidence type="ECO:0000256" key="4">
    <source>
        <dbReference type="ARBA" id="ARBA00012773"/>
    </source>
</evidence>
<keyword evidence="5" id="KW-0479">Metal-binding</keyword>
<evidence type="ECO:0000313" key="14">
    <source>
        <dbReference type="EMBL" id="RII34377.1"/>
    </source>
</evidence>
<name>A0A399IP62_9CLOT</name>
<evidence type="ECO:0000256" key="6">
    <source>
        <dbReference type="ARBA" id="ARBA00022741"/>
    </source>
</evidence>
<gene>
    <name evidence="14" type="ORF">D2A34_14630</name>
</gene>
<keyword evidence="6" id="KW-0547">Nucleotide-binding</keyword>
<evidence type="ECO:0000256" key="9">
    <source>
        <dbReference type="ARBA" id="ARBA00023004"/>
    </source>
</evidence>
<dbReference type="GO" id="GO:0016163">
    <property type="term" value="F:nitrogenase activity"/>
    <property type="evidence" value="ECO:0007669"/>
    <property type="project" value="UniProtKB-EC"/>
</dbReference>
<proteinExistence type="predicted"/>
<comment type="cofactor">
    <cofactor evidence="1">
        <name>iron-sulfur cluster</name>
        <dbReference type="ChEBI" id="CHEBI:30408"/>
    </cofactor>
</comment>
<sequence>MKIVESNVNELYKYIQQKYLWQFYSRNWDRENNINGILDAAKELLITGKCSLGDGLTDRHYYSEAKIVVSDIKRDLKFVEGLNEKGIAELIDRVKAKLIDVTVTNSLNGELNVGYY</sequence>
<dbReference type="AlphaFoldDB" id="A0A399IP62"/>
<comment type="caution">
    <text evidence="14">The sequence shown here is derived from an EMBL/GenBank/DDBJ whole genome shotgun (WGS) entry which is preliminary data.</text>
</comment>
<keyword evidence="10" id="KW-0411">Iron-sulfur</keyword>
<dbReference type="GO" id="GO:0046872">
    <property type="term" value="F:metal ion binding"/>
    <property type="evidence" value="ECO:0007669"/>
    <property type="project" value="UniProtKB-KW"/>
</dbReference>
<keyword evidence="7" id="KW-0067">ATP-binding</keyword>
<dbReference type="GO" id="GO:0051536">
    <property type="term" value="F:iron-sulfur cluster binding"/>
    <property type="evidence" value="ECO:0007669"/>
    <property type="project" value="UniProtKB-KW"/>
</dbReference>
<evidence type="ECO:0000256" key="3">
    <source>
        <dbReference type="ARBA" id="ARBA00011515"/>
    </source>
</evidence>
<dbReference type="Proteomes" id="UP000265930">
    <property type="component" value="Unassembled WGS sequence"/>
</dbReference>
<comment type="subunit">
    <text evidence="3">Hexamer of two alpha, two beta, and two delta chains.</text>
</comment>
<evidence type="ECO:0000256" key="12">
    <source>
        <dbReference type="ARBA" id="ARBA00030899"/>
    </source>
</evidence>
<comment type="catalytic activity">
    <reaction evidence="13">
        <text>N2 + 8 reduced [2Fe-2S]-[ferredoxin] + 16 ATP + 16 H2O = H2 + 8 oxidized [2Fe-2S]-[ferredoxin] + 2 NH4(+) + 16 ADP + 16 phosphate + 6 H(+)</text>
        <dbReference type="Rhea" id="RHEA:21448"/>
        <dbReference type="Rhea" id="RHEA-COMP:10000"/>
        <dbReference type="Rhea" id="RHEA-COMP:10001"/>
        <dbReference type="ChEBI" id="CHEBI:15377"/>
        <dbReference type="ChEBI" id="CHEBI:15378"/>
        <dbReference type="ChEBI" id="CHEBI:17997"/>
        <dbReference type="ChEBI" id="CHEBI:18276"/>
        <dbReference type="ChEBI" id="CHEBI:28938"/>
        <dbReference type="ChEBI" id="CHEBI:30616"/>
        <dbReference type="ChEBI" id="CHEBI:33737"/>
        <dbReference type="ChEBI" id="CHEBI:33738"/>
        <dbReference type="ChEBI" id="CHEBI:43474"/>
        <dbReference type="ChEBI" id="CHEBI:456216"/>
        <dbReference type="EC" id="1.18.6.1"/>
    </reaction>
</comment>
<accession>A0A399IP62</accession>
<evidence type="ECO:0000256" key="13">
    <source>
        <dbReference type="ARBA" id="ARBA00047967"/>
    </source>
</evidence>
<evidence type="ECO:0000256" key="5">
    <source>
        <dbReference type="ARBA" id="ARBA00022723"/>
    </source>
</evidence>